<keyword evidence="3" id="KW-0378">Hydrolase</keyword>
<comment type="caution">
    <text evidence="3">The sequence shown here is derived from an EMBL/GenBank/DDBJ whole genome shotgun (WGS) entry which is preliminary data.</text>
</comment>
<evidence type="ECO:0000256" key="1">
    <source>
        <dbReference type="ARBA" id="ARBA00022723"/>
    </source>
</evidence>
<dbReference type="GO" id="GO:0016787">
    <property type="term" value="F:hydrolase activity"/>
    <property type="evidence" value="ECO:0007669"/>
    <property type="project" value="UniProtKB-KW"/>
</dbReference>
<dbReference type="Pfam" id="PF01557">
    <property type="entry name" value="FAA_hydrolase"/>
    <property type="match status" value="1"/>
</dbReference>
<organism evidence="3 4">
    <name type="scientific">Martelella alba</name>
    <dbReference type="NCBI Taxonomy" id="2590451"/>
    <lineage>
        <taxon>Bacteria</taxon>
        <taxon>Pseudomonadati</taxon>
        <taxon>Pseudomonadota</taxon>
        <taxon>Alphaproteobacteria</taxon>
        <taxon>Hyphomicrobiales</taxon>
        <taxon>Aurantimonadaceae</taxon>
        <taxon>Martelella</taxon>
    </lineage>
</organism>
<dbReference type="InterPro" id="IPR011234">
    <property type="entry name" value="Fumarylacetoacetase-like_C"/>
</dbReference>
<feature type="domain" description="Fumarylacetoacetase-like C-terminal" evidence="2">
    <location>
        <begin position="79"/>
        <end position="293"/>
    </location>
</feature>
<evidence type="ECO:0000313" key="3">
    <source>
        <dbReference type="EMBL" id="TKI04690.1"/>
    </source>
</evidence>
<dbReference type="Proteomes" id="UP000305202">
    <property type="component" value="Unassembled WGS sequence"/>
</dbReference>
<name>A0ABY2SJ63_9HYPH</name>
<proteinExistence type="predicted"/>
<evidence type="ECO:0000313" key="4">
    <source>
        <dbReference type="Proteomes" id="UP000305202"/>
    </source>
</evidence>
<keyword evidence="4" id="KW-1185">Reference proteome</keyword>
<sequence>MKLVTYLSLGEKKIGVMTPAGQIIDVTATVNTNDMNVLIEEFATYKEILTTRSQSAGQHAVPVGDVRLLAPIPYTRRNIFCVGKNYHAHAEEFGNSGYDSSASGGNVPTYPIIFSKPATAICGPGAGIDSTLDPSGTIDYEAELAVVVGKRGRIAETDDPMSFVFGYTLVNDVTSRHLQKQHSQWLLGKGIDTFCPMGPVLVTADEFGKPGAQRIFCHVNGEKRQEAVIADLIFAIPDLLKTLGRSITLLPGDVIATGTPAGVGLGFDPPRYLGKGDKVTVSMREIGELTNTLI</sequence>
<gene>
    <name evidence="3" type="ORF">FCN80_17160</name>
</gene>
<evidence type="ECO:0000259" key="2">
    <source>
        <dbReference type="Pfam" id="PF01557"/>
    </source>
</evidence>
<dbReference type="EMBL" id="SZPQ01000026">
    <property type="protein sequence ID" value="TKI04690.1"/>
    <property type="molecule type" value="Genomic_DNA"/>
</dbReference>
<dbReference type="Gene3D" id="3.90.850.10">
    <property type="entry name" value="Fumarylacetoacetase-like, C-terminal domain"/>
    <property type="match status" value="1"/>
</dbReference>
<protein>
    <submittedName>
        <fullName evidence="3">Fumarylacetoacetate hydrolase family protein</fullName>
    </submittedName>
</protein>
<keyword evidence="1" id="KW-0479">Metal-binding</keyword>
<reference evidence="3 4" key="1">
    <citation type="submission" date="2019-04" db="EMBL/GenBank/DDBJ databases">
        <authorList>
            <person name="Li M."/>
            <person name="Gao C."/>
        </authorList>
    </citation>
    <scope>NUCLEOTIDE SEQUENCE [LARGE SCALE GENOMIC DNA]</scope>
    <source>
        <strain evidence="3 4">BGMRC 2031</strain>
    </source>
</reference>
<accession>A0ABY2SJ63</accession>
<dbReference type="PANTHER" id="PTHR11820:SF7">
    <property type="entry name" value="ACYLPYRUVASE FAHD1, MITOCHONDRIAL"/>
    <property type="match status" value="1"/>
</dbReference>
<dbReference type="SUPFAM" id="SSF56529">
    <property type="entry name" value="FAH"/>
    <property type="match status" value="1"/>
</dbReference>
<dbReference type="PANTHER" id="PTHR11820">
    <property type="entry name" value="ACYLPYRUVASE"/>
    <property type="match status" value="1"/>
</dbReference>
<dbReference type="InterPro" id="IPR036663">
    <property type="entry name" value="Fumarylacetoacetase_C_sf"/>
</dbReference>
<dbReference type="RefSeq" id="WP_136991394.1">
    <property type="nucleotide sequence ID" value="NZ_SZPQ01000026.1"/>
</dbReference>